<dbReference type="Gene3D" id="3.30.720.10">
    <property type="entry name" value="Signal recognition particle alu RNA binding heterodimer, srp9/1"/>
    <property type="match status" value="1"/>
</dbReference>
<dbReference type="InterPro" id="IPR039432">
    <property type="entry name" value="SRP9_dom"/>
</dbReference>
<protein>
    <submittedName>
        <fullName evidence="3">Signal recognition particle 9 kDa protein</fullName>
    </submittedName>
</protein>
<dbReference type="Pfam" id="PF05486">
    <property type="entry name" value="SRP9-21"/>
    <property type="match status" value="1"/>
</dbReference>
<dbReference type="Proteomes" id="UP000039865">
    <property type="component" value="Unassembled WGS sequence"/>
</dbReference>
<organism evidence="3 4">
    <name type="scientific">Stylonychia lemnae</name>
    <name type="common">Ciliate</name>
    <dbReference type="NCBI Taxonomy" id="5949"/>
    <lineage>
        <taxon>Eukaryota</taxon>
        <taxon>Sar</taxon>
        <taxon>Alveolata</taxon>
        <taxon>Ciliophora</taxon>
        <taxon>Intramacronucleata</taxon>
        <taxon>Spirotrichea</taxon>
        <taxon>Stichotrichia</taxon>
        <taxon>Sporadotrichida</taxon>
        <taxon>Oxytrichidae</taxon>
        <taxon>Stylonychinae</taxon>
        <taxon>Stylonychia</taxon>
    </lineage>
</organism>
<dbReference type="PANTHER" id="PTHR12834:SF12">
    <property type="entry name" value="SIGNAL RECOGNITION PARTICLE 9 KDA PROTEIN"/>
    <property type="match status" value="1"/>
</dbReference>
<dbReference type="EMBL" id="CCKQ01017996">
    <property type="protein sequence ID" value="CDW89932.1"/>
    <property type="molecule type" value="Genomic_DNA"/>
</dbReference>
<proteinExistence type="predicted"/>
<reference evidence="3 4" key="1">
    <citation type="submission" date="2014-06" db="EMBL/GenBank/DDBJ databases">
        <authorList>
            <person name="Swart Estienne"/>
        </authorList>
    </citation>
    <scope>NUCLEOTIDE SEQUENCE [LARGE SCALE GENOMIC DNA]</scope>
    <source>
        <strain evidence="3 4">130c</strain>
    </source>
</reference>
<evidence type="ECO:0000259" key="2">
    <source>
        <dbReference type="Pfam" id="PF05486"/>
    </source>
</evidence>
<dbReference type="GO" id="GO:0008312">
    <property type="term" value="F:7S RNA binding"/>
    <property type="evidence" value="ECO:0007669"/>
    <property type="project" value="InterPro"/>
</dbReference>
<feature type="region of interest" description="Disordered" evidence="1">
    <location>
        <begin position="82"/>
        <end position="106"/>
    </location>
</feature>
<dbReference type="InParanoid" id="A0A078B9K7"/>
<gene>
    <name evidence="3" type="primary">Contig1143.g1245</name>
    <name evidence="3" type="ORF">STYLEM_19072</name>
</gene>
<evidence type="ECO:0000313" key="3">
    <source>
        <dbReference type="EMBL" id="CDW89932.1"/>
    </source>
</evidence>
<dbReference type="GO" id="GO:0005786">
    <property type="term" value="C:signal recognition particle, endoplasmic reticulum targeting"/>
    <property type="evidence" value="ECO:0007669"/>
    <property type="project" value="TreeGrafter"/>
</dbReference>
<name>A0A078B9K7_STYLE</name>
<feature type="compositionally biased region" description="Basic residues" evidence="1">
    <location>
        <begin position="97"/>
        <end position="106"/>
    </location>
</feature>
<keyword evidence="4" id="KW-1185">Reference proteome</keyword>
<accession>A0A078B9K7</accession>
<evidence type="ECO:0000256" key="1">
    <source>
        <dbReference type="SAM" id="MobiDB-lite"/>
    </source>
</evidence>
<dbReference type="PANTHER" id="PTHR12834">
    <property type="entry name" value="SIGNAL RECOGNITION PARTICLE 9 KDA PROTEIN"/>
    <property type="match status" value="1"/>
</dbReference>
<evidence type="ECO:0000313" key="4">
    <source>
        <dbReference type="Proteomes" id="UP000039865"/>
    </source>
</evidence>
<dbReference type="InterPro" id="IPR009018">
    <property type="entry name" value="Signal_recog_particle_SRP9/14"/>
</dbReference>
<feature type="domain" description="SRP9" evidence="2">
    <location>
        <begin position="6"/>
        <end position="56"/>
    </location>
</feature>
<dbReference type="GO" id="GO:0006614">
    <property type="term" value="P:SRP-dependent cotranslational protein targeting to membrane"/>
    <property type="evidence" value="ECO:0007669"/>
    <property type="project" value="InterPro"/>
</dbReference>
<dbReference type="SUPFAM" id="SSF54762">
    <property type="entry name" value="Signal recognition particle alu RNA binding heterodimer, SRP9/14"/>
    <property type="match status" value="1"/>
</dbReference>
<dbReference type="InterPro" id="IPR039914">
    <property type="entry name" value="SRP9-like"/>
</dbReference>
<dbReference type="AlphaFoldDB" id="A0A078B9K7"/>
<sequence length="106" mass="12036">MVFITDYQLFQLKSIELLQRDPAKTRYALKHRHSDNEAVIKVTNDVECYQFRINDSNAELAHDFIRDITFIFMKVAANRKGDDVGAGGGAFEEKKGGKNKKKGGKK</sequence>
<dbReference type="OrthoDB" id="360923at2759"/>